<feature type="repeat" description="CSPG" evidence="5">
    <location>
        <begin position="414"/>
        <end position="509"/>
    </location>
</feature>
<organism evidence="8 9">
    <name type="scientific">Varanus komodoensis</name>
    <name type="common">Komodo dragon</name>
    <dbReference type="NCBI Taxonomy" id="61221"/>
    <lineage>
        <taxon>Eukaryota</taxon>
        <taxon>Metazoa</taxon>
        <taxon>Chordata</taxon>
        <taxon>Craniata</taxon>
        <taxon>Vertebrata</taxon>
        <taxon>Euteleostomi</taxon>
        <taxon>Lepidosauria</taxon>
        <taxon>Squamata</taxon>
        <taxon>Bifurcata</taxon>
        <taxon>Unidentata</taxon>
        <taxon>Episquamata</taxon>
        <taxon>Toxicofera</taxon>
        <taxon>Anguimorpha</taxon>
        <taxon>Paleoanguimorpha</taxon>
        <taxon>Varanoidea</taxon>
        <taxon>Varanidae</taxon>
        <taxon>Varanus</taxon>
    </lineage>
</organism>
<feature type="repeat" description="CSPG" evidence="5">
    <location>
        <begin position="767"/>
        <end position="862"/>
    </location>
</feature>
<dbReference type="Pfam" id="PF16184">
    <property type="entry name" value="Cadherin_3"/>
    <property type="match status" value="12"/>
</dbReference>
<reference evidence="8" key="1">
    <citation type="submission" date="2025-08" db="UniProtKB">
        <authorList>
            <consortium name="Ensembl"/>
        </authorList>
    </citation>
    <scope>IDENTIFICATION</scope>
</reference>
<evidence type="ECO:0000256" key="1">
    <source>
        <dbReference type="ARBA" id="ARBA00022729"/>
    </source>
</evidence>
<keyword evidence="1" id="KW-0732">Signal</keyword>
<dbReference type="SMART" id="SM00282">
    <property type="entry name" value="LamG"/>
    <property type="match status" value="2"/>
</dbReference>
<feature type="transmembrane region" description="Helical" evidence="6">
    <location>
        <begin position="2200"/>
        <end position="2226"/>
    </location>
</feature>
<dbReference type="PROSITE" id="PS51854">
    <property type="entry name" value="CSPG"/>
    <property type="match status" value="9"/>
</dbReference>
<evidence type="ECO:0000256" key="5">
    <source>
        <dbReference type="PROSITE-ProRule" id="PRU01201"/>
    </source>
</evidence>
<reference evidence="8" key="2">
    <citation type="submission" date="2025-09" db="UniProtKB">
        <authorList>
            <consortium name="Ensembl"/>
        </authorList>
    </citation>
    <scope>IDENTIFICATION</scope>
</reference>
<dbReference type="Gene3D" id="2.60.120.200">
    <property type="match status" value="2"/>
</dbReference>
<dbReference type="PANTHER" id="PTHR45739:SF12">
    <property type="entry name" value="CHONDROITIN SULFATE PROTEOGLYCAN 4-LIKE ISOFORM X2"/>
    <property type="match status" value="1"/>
</dbReference>
<sequence length="2327" mass="260433">MNQALQRKQAALAAGALGTILLYIYVQLNIAESSSTISLKLHFQTSKPDGLLFLAAGKEAYFLVELHSGNINVRLNFGGGEQVLSSHLSSQLNDLVWHLLEVHHERDNIALVIDNNYQTSTKLLGTLFELKIEHGIFVGGSGELRFPYFDGVHANFRGCMKDLLFNHHDILASLRPSRFKKVHEVSLSCSEEFFAGDEEPISFFSSKSYVSFPRWNVKPEGVLAYTVQTTAQKGLLLYSSGTGGDFIAMEIENGCIKVHVRMGDNRIQLSSLRPVNDSRWHLVKLKFFAKYIELTVQKETVKTLLPAHSVLPVLEGALYIGGINDAIHAEVLKLGLVSVSGRYAQGGSFRGCLKDLNVDSERNSFKNVLVTRDISVGCRTESDISTNANVPIEILLVGTTPISAISKLHGQKRHVQFLVVNNLIVPEGGQAALESKHIKVNVEFKKLGIRQSQILFKIKSHPSHGHLRLNVDPEQEESTFTMLDLWQGRVLYVHDGSEESYDYFTFSISTSSKKEMPPNLQGNKEYMFTITVRPINDAPELTLPNGNLFFLLEYSKKCLSVDLINITDSDTDAAALSISVLGSLNADAGFLENSKSPGKSICTFSYTDLQNDSICFVHTGVKNSRIVLRASDGEKISNTVVLRVVAVPLEFKLVNNTGVDMLQGSAALIRLNHLAFETNAFQQDLEVRYEITEPPHYGEIQKKQPGGEWKKTNSFPQHSLERGRVRYVSTFKEMQQDNALEYFKFKVGIGSKVSEEFLFPIMVKWLRYNFLRHVPLVIDKSERGYLSSENLLAVIAQVEVPENELHYRLQSLPEKGKILLNNVSLQINSTFSQQDISDKKVEYQLISRPLEDTQDSFQFLISTQYVISNVYDFKVSIKTDPRSILLTNRGLTVTEGEGKLITTSELFAQTLDNKTFQYKVTRSPRHGKLMLINFSDSPERNNNLSCFTNQDIIGKRLMYVHDDSETQYDEIDITATAIKYGEQLIANMETEAPLSTEIKFNISIQLKNDEKPVRVVDKVFHVVKNGRKLLTLADLCYHDPDTDFDDSQLLYTRRGIPNGELVLVNETSHGLYQFKQEDLAQKRVLFIHHGPDYGRFVLFITDGKHYTSSLLEVSASSPYIRLENNTGLLIQKGREGTITAANLSATTNQDIRRDDEIVFEMFTSPRHGNIFVNNLALGTFTQHDLKIGHVTYRHDDSNNLIDTFNFTVYAKGVQLVAEMNVCIFLESHQRSPVVVHNSSFLVEEGKPVKINKGKLLVVHENSLPSEIEFKVQSPPAYGYLRKFTSEEGYLGAEENPVLCFTQQDINDGNIQYVQTVSNQLQDQFSLDVTNGIRGVSGIEIVVDIIPKLIPLEVQNFTVAEGGLKALEEDFLKIPNKHFVGVNCEFHLIGPPKCGHIANSHFPGVALAKFTKKQVEQGLIFYVHDDSKQLLDNFTIVANSTELWKHSLPQIIFVTITPVNDDAPVIRRNNIFRVITAITMNDLCTEDKDSTPAELLYSVSPPSNGHLALKSSPNKPILNFTQAHIEEGQLVFVHNGMLFCPCNCHVRDIAVLDLSKILVYSLKAVTNDVAEAGNRTILFTVTISPKLGRLITGLSGDSTQDISSFTQSMVRVLFTVGVGNQSLSQICPYCLLFLRACSREYFRDNSSYGAVVQEGGHVLIYKTNLDGSNLLFKLPETERSTYEVWYQVIMLPQHGRIVVGERNITREKPNFSQYIINKFGITYVHDDSESLTDQFIFAVWLNKKSKSATKPDSDVLEEAFNITVVPVNDQAPELKTKALHLNVLQGDKTVIGHKHLKVEDLDNTPEEIKYTIIRAPSNGYLALQSHLNESIKDFSQADIDGGRVWFVQDGSSLSGVFYFSVTDGKHRPLYKMFNLEVIPMSVILVNLTEVVLPQGQNTVGITNTHLSATTNGKNSEIGFIVTEPLQYGHLLIGNEWVTTFQQADLYSGRLAYCMTDLTAFRDSLEFTVFTSDSNLTGQILNITVQPLVHLALDLSITNGMVYNLKLSDVDTTQLANLTNSNPSFEVIVPPAYGRVLKRSLRNAKSERVAAFTQNDISSGIIFLEADANMTGVDAVNDSFTFILRADTVQPAKGQFHYAIAPQDPSLVQMFTPEVPNTTSANMLKSYTVAQNESLFFPKSGMHTEAPVQSWWRSQNHWGHLNDRDMLSNEEVARGRSAWAETTTETSFRSTWVQPTSSSNRFLIIIILVSVAVLFIVTSVALCIFLMCHKMKQTRPFITERPAAALSSPGSSAERSLTVPTVTVTPLLKDTGQTTVLPDMALRQEQCLPVPVAPAAEGLLQNVWSQLDPEMVQHCRKTNPTLKRHQYWV</sequence>
<evidence type="ECO:0000256" key="4">
    <source>
        <dbReference type="PROSITE-ProRule" id="PRU00122"/>
    </source>
</evidence>
<evidence type="ECO:0000313" key="8">
    <source>
        <dbReference type="Ensembl" id="ENSVKKP00000002518.1"/>
    </source>
</evidence>
<dbReference type="GO" id="GO:0009653">
    <property type="term" value="P:anatomical structure morphogenesis"/>
    <property type="evidence" value="ECO:0007669"/>
    <property type="project" value="TreeGrafter"/>
</dbReference>
<dbReference type="PROSITE" id="PS50025">
    <property type="entry name" value="LAM_G_DOMAIN"/>
    <property type="match status" value="2"/>
</dbReference>
<comment type="caution">
    <text evidence="4">Lacks conserved residue(s) required for the propagation of feature annotation.</text>
</comment>
<feature type="transmembrane region" description="Helical" evidence="6">
    <location>
        <begin position="12"/>
        <end position="30"/>
    </location>
</feature>
<name>A0A8D2IUF3_VARKO</name>
<keyword evidence="9" id="KW-1185">Reference proteome</keyword>
<accession>A0A8D2IUF3</accession>
<feature type="domain" description="Laminin G" evidence="7">
    <location>
        <begin position="13"/>
        <end position="189"/>
    </location>
</feature>
<proteinExistence type="predicted"/>
<dbReference type="PANTHER" id="PTHR45739">
    <property type="entry name" value="MATRIX PROTEIN, PUTATIVE-RELATED"/>
    <property type="match status" value="1"/>
</dbReference>
<evidence type="ECO:0000313" key="9">
    <source>
        <dbReference type="Proteomes" id="UP000694545"/>
    </source>
</evidence>
<keyword evidence="6" id="KW-0812">Transmembrane</keyword>
<dbReference type="OMA" id="EELHFMV"/>
<feature type="repeat" description="CSPG" evidence="5">
    <location>
        <begin position="1640"/>
        <end position="1739"/>
    </location>
</feature>
<feature type="repeat" description="CSPG" evidence="5">
    <location>
        <begin position="1769"/>
        <end position="1863"/>
    </location>
</feature>
<dbReference type="InterPro" id="IPR051561">
    <property type="entry name" value="FRAS1_ECM"/>
</dbReference>
<keyword evidence="2" id="KW-0677">Repeat</keyword>
<keyword evidence="6" id="KW-0472">Membrane</keyword>
<feature type="domain" description="Laminin G" evidence="7">
    <location>
        <begin position="199"/>
        <end position="378"/>
    </location>
</feature>
<evidence type="ECO:0000256" key="3">
    <source>
        <dbReference type="ARBA" id="ARBA00023180"/>
    </source>
</evidence>
<dbReference type="CDD" id="cd00110">
    <property type="entry name" value="LamG"/>
    <property type="match status" value="2"/>
</dbReference>
<keyword evidence="6" id="KW-1133">Transmembrane helix</keyword>
<dbReference type="InterPro" id="IPR001791">
    <property type="entry name" value="Laminin_G"/>
</dbReference>
<dbReference type="InterPro" id="IPR039005">
    <property type="entry name" value="CSPG_rpt"/>
</dbReference>
<evidence type="ECO:0000256" key="6">
    <source>
        <dbReference type="SAM" id="Phobius"/>
    </source>
</evidence>
<dbReference type="Proteomes" id="UP000694545">
    <property type="component" value="Unplaced"/>
</dbReference>
<evidence type="ECO:0000259" key="7">
    <source>
        <dbReference type="PROSITE" id="PS50025"/>
    </source>
</evidence>
<dbReference type="Ensembl" id="ENSVKKT00000002592.1">
    <property type="protein sequence ID" value="ENSVKKP00000002518.1"/>
    <property type="gene ID" value="ENSVKKG00000001935.1"/>
</dbReference>
<protein>
    <recommendedName>
        <fullName evidence="7">Laminin G domain-containing protein</fullName>
    </recommendedName>
</protein>
<feature type="repeat" description="CSPG" evidence="5">
    <location>
        <begin position="1119"/>
        <end position="1209"/>
    </location>
</feature>
<dbReference type="Pfam" id="PF02210">
    <property type="entry name" value="Laminin_G_2"/>
    <property type="match status" value="2"/>
</dbReference>
<feature type="repeat" description="CSPG" evidence="5">
    <location>
        <begin position="882"/>
        <end position="976"/>
    </location>
</feature>
<feature type="repeat" description="CSPG" evidence="5">
    <location>
        <begin position="1347"/>
        <end position="1438"/>
    </location>
</feature>
<evidence type="ECO:0000256" key="2">
    <source>
        <dbReference type="ARBA" id="ARBA00022737"/>
    </source>
</evidence>
<feature type="repeat" description="CSPG" evidence="5">
    <location>
        <begin position="650"/>
        <end position="748"/>
    </location>
</feature>
<dbReference type="SUPFAM" id="SSF49899">
    <property type="entry name" value="Concanavalin A-like lectins/glucanases"/>
    <property type="match status" value="2"/>
</dbReference>
<feature type="repeat" description="CSPG" evidence="5">
    <location>
        <begin position="1231"/>
        <end position="1329"/>
    </location>
</feature>
<dbReference type="InterPro" id="IPR013320">
    <property type="entry name" value="ConA-like_dom_sf"/>
</dbReference>
<keyword evidence="3" id="KW-0325">Glycoprotein</keyword>